<name>A0A143PGP0_LUTPR</name>
<feature type="region of interest" description="Disordered" evidence="1">
    <location>
        <begin position="1"/>
        <end position="40"/>
    </location>
</feature>
<reference evidence="3" key="2">
    <citation type="submission" date="2016-04" db="EMBL/GenBank/DDBJ databases">
        <title>First Complete Genome Sequence of a Subdivision 6 Acidobacterium.</title>
        <authorList>
            <person name="Huang S."/>
            <person name="Vieira S."/>
            <person name="Bunk B."/>
            <person name="Riedel T."/>
            <person name="Sproeer C."/>
            <person name="Overmann J."/>
        </authorList>
    </citation>
    <scope>NUCLEOTIDE SEQUENCE [LARGE SCALE GENOMIC DNA]</scope>
    <source>
        <strain evidence="3">DSM 100886 HEG_-6_39</strain>
    </source>
</reference>
<dbReference type="AlphaFoldDB" id="A0A143PGP0"/>
<dbReference type="Proteomes" id="UP000076079">
    <property type="component" value="Chromosome"/>
</dbReference>
<gene>
    <name evidence="2" type="ORF">LuPra_00093</name>
</gene>
<protein>
    <submittedName>
        <fullName evidence="2">Uncharacterized protein</fullName>
    </submittedName>
</protein>
<evidence type="ECO:0000256" key="1">
    <source>
        <dbReference type="SAM" id="MobiDB-lite"/>
    </source>
</evidence>
<reference evidence="2 3" key="1">
    <citation type="journal article" date="2016" name="Genome Announc.">
        <title>First Complete Genome Sequence of a Subdivision 6 Acidobacterium Strain.</title>
        <authorList>
            <person name="Huang S."/>
            <person name="Vieira S."/>
            <person name="Bunk B."/>
            <person name="Riedel T."/>
            <person name="Sproer C."/>
            <person name="Overmann J."/>
        </authorList>
    </citation>
    <scope>NUCLEOTIDE SEQUENCE [LARGE SCALE GENOMIC DNA]</scope>
    <source>
        <strain evidence="3">DSM 100886 HEG_-6_39</strain>
    </source>
</reference>
<evidence type="ECO:0000313" key="3">
    <source>
        <dbReference type="Proteomes" id="UP000076079"/>
    </source>
</evidence>
<dbReference type="EMBL" id="CP015136">
    <property type="protein sequence ID" value="AMY06929.1"/>
    <property type="molecule type" value="Genomic_DNA"/>
</dbReference>
<organism evidence="2 3">
    <name type="scientific">Luteitalea pratensis</name>
    <dbReference type="NCBI Taxonomy" id="1855912"/>
    <lineage>
        <taxon>Bacteria</taxon>
        <taxon>Pseudomonadati</taxon>
        <taxon>Acidobacteriota</taxon>
        <taxon>Vicinamibacteria</taxon>
        <taxon>Vicinamibacterales</taxon>
        <taxon>Vicinamibacteraceae</taxon>
        <taxon>Luteitalea</taxon>
    </lineage>
</organism>
<dbReference type="KEGG" id="abac:LuPra_00093"/>
<sequence>MTFPLPSMAGDRRGSIQPDSGSLLSRVMTPLERSNTTTSKRRLTSPALDFARARCYASRFIAVVLNGTAARRVRFGPFRSDIQMIEGSW</sequence>
<proteinExistence type="predicted"/>
<accession>A0A143PGP0</accession>
<keyword evidence="3" id="KW-1185">Reference proteome</keyword>
<evidence type="ECO:0000313" key="2">
    <source>
        <dbReference type="EMBL" id="AMY06929.1"/>
    </source>
</evidence>